<gene>
    <name evidence="2" type="ordered locus">HMU14360</name>
</gene>
<reference evidence="2 3" key="1">
    <citation type="journal article" date="2010" name="BMC Genomics">
        <title>Comparative genomics and proteomics of Helicobacter mustelae, an ulcerogenic and carcinogenic gastric pathogen.</title>
        <authorList>
            <person name="O'Toole P.W."/>
            <person name="Snelling W.J."/>
            <person name="Canchaya C."/>
            <person name="Forde B.M."/>
            <person name="Hardie K.R."/>
            <person name="Josenhans C."/>
            <person name="Graham R.L.J."/>
            <person name="McMullan G."/>
            <person name="Parkhill J."/>
            <person name="Belda E."/>
            <person name="Bentley S.D."/>
        </authorList>
    </citation>
    <scope>NUCLEOTIDE SEQUENCE [LARGE SCALE GENOMIC DNA]</scope>
    <source>
        <strain evidence="3">ATCC 43772 / LMG 18044 / NCTC 12198 / 12198</strain>
    </source>
</reference>
<dbReference type="KEGG" id="hms:HMU14360"/>
<dbReference type="RefSeq" id="WP_013023751.1">
    <property type="nucleotide sequence ID" value="NC_013949.1"/>
</dbReference>
<dbReference type="Proteomes" id="UP000001522">
    <property type="component" value="Chromosome"/>
</dbReference>
<keyword evidence="1" id="KW-0472">Membrane</keyword>
<dbReference type="EMBL" id="FN555004">
    <property type="protein sequence ID" value="CBG40688.1"/>
    <property type="molecule type" value="Genomic_DNA"/>
</dbReference>
<evidence type="ECO:0000313" key="2">
    <source>
        <dbReference type="EMBL" id="CBG40688.1"/>
    </source>
</evidence>
<evidence type="ECO:0000313" key="3">
    <source>
        <dbReference type="Proteomes" id="UP000001522"/>
    </source>
</evidence>
<proteinExistence type="predicted"/>
<accession>D3UJL1</accession>
<keyword evidence="3" id="KW-1185">Reference proteome</keyword>
<evidence type="ECO:0000256" key="1">
    <source>
        <dbReference type="SAM" id="Phobius"/>
    </source>
</evidence>
<keyword evidence="1" id="KW-1133">Transmembrane helix</keyword>
<dbReference type="AlphaFoldDB" id="D3UJL1"/>
<keyword evidence="1" id="KW-0812">Transmembrane</keyword>
<organism evidence="2 3">
    <name type="scientific">Helicobacter mustelae (strain ATCC 43772 / CCUG 25715 / CIP 103759 / LMG 18044 / NCTC 12198 / R85-136P)</name>
    <name type="common">Campylobacter mustelae</name>
    <dbReference type="NCBI Taxonomy" id="679897"/>
    <lineage>
        <taxon>Bacteria</taxon>
        <taxon>Pseudomonadati</taxon>
        <taxon>Campylobacterota</taxon>
        <taxon>Epsilonproteobacteria</taxon>
        <taxon>Campylobacterales</taxon>
        <taxon>Helicobacteraceae</taxon>
        <taxon>Helicobacter</taxon>
    </lineage>
</organism>
<feature type="transmembrane region" description="Helical" evidence="1">
    <location>
        <begin position="185"/>
        <end position="211"/>
    </location>
</feature>
<protein>
    <submittedName>
        <fullName evidence="2">Uncharacterized protein</fullName>
    </submittedName>
</protein>
<name>D3UJL1_HELM1</name>
<dbReference type="HOGENOM" id="CLU_890732_0_0_7"/>
<sequence>MKNSSILKNSQYHTILIKKKDFAPAFDGEIDMDALLAFCMQRHLLEDCYQKQFLCQRVAEDGILLLVTPTALEPRIPELFLPFGIQKDGPLLFCLDRCLVVLDAGKMIDFQPYQNISEFLGALETLKAHHPLALHQIYATKDYQNLLEYPFEILDSSLINQLFLHCQNNPGLFFPAQKKFFTSSLAGISGIFLGLASFIVFLGIGVELYLFMLQKRLDSLQEQIAPLSATSHYQSRYEILGSLLASAEELGVHFEELSLRSKEDQIFVFAKACARKSKHLIQWAKSPLLHEGDFEDVSSHFPYRCTKAFWQS</sequence>